<dbReference type="OrthoDB" id="6581954at2759"/>
<keyword evidence="5" id="KW-0769">Symport</keyword>
<dbReference type="InterPro" id="IPR037272">
    <property type="entry name" value="SNS_sf"/>
</dbReference>
<evidence type="ECO:0000313" key="10">
    <source>
        <dbReference type="Proteomes" id="UP000886998"/>
    </source>
</evidence>
<reference evidence="9" key="1">
    <citation type="submission" date="2020-08" db="EMBL/GenBank/DDBJ databases">
        <title>Multicomponent nature underlies the extraordinary mechanical properties of spider dragline silk.</title>
        <authorList>
            <person name="Kono N."/>
            <person name="Nakamura H."/>
            <person name="Mori M."/>
            <person name="Yoshida Y."/>
            <person name="Ohtoshi R."/>
            <person name="Malay A.D."/>
            <person name="Moran D.A.P."/>
            <person name="Tomita M."/>
            <person name="Numata K."/>
            <person name="Arakawa K."/>
        </authorList>
    </citation>
    <scope>NUCLEOTIDE SEQUENCE</scope>
</reference>
<sequence length="250" mass="28294">MWMTWVSVFSGFKAHNTHQRCVEDRDILLQPLYPNTTIPPVLPPEVIAHLRLTIPSLPFDFPECDIQKELEKVSGQASCPPSVACHSRVVVGDSHSEEGALAIQLAQRLGSVIFSDDIELMTGQRPNCYWLFCWKYVAPAAMITILTASFIKIATEGSSYEAWDKETATTIRQEWPDWCHFVIAFLILVAALWIPLVAFLEALGIHLLPPEEPSWFPAEELRDFHGLMPHKVTDIEKCLFCMKDDAPEDM</sequence>
<evidence type="ECO:0000256" key="1">
    <source>
        <dbReference type="ARBA" id="ARBA00004141"/>
    </source>
</evidence>
<evidence type="ECO:0000256" key="6">
    <source>
        <dbReference type="ARBA" id="ARBA00022989"/>
    </source>
</evidence>
<dbReference type="Proteomes" id="UP000886998">
    <property type="component" value="Unassembled WGS sequence"/>
</dbReference>
<dbReference type="GO" id="GO:0035725">
    <property type="term" value="P:sodium ion transmembrane transport"/>
    <property type="evidence" value="ECO:0007669"/>
    <property type="project" value="TreeGrafter"/>
</dbReference>
<evidence type="ECO:0000256" key="8">
    <source>
        <dbReference type="SAM" id="Phobius"/>
    </source>
</evidence>
<keyword evidence="10" id="KW-1185">Reference proteome</keyword>
<evidence type="ECO:0000256" key="7">
    <source>
        <dbReference type="ARBA" id="ARBA00023136"/>
    </source>
</evidence>
<gene>
    <name evidence="9" type="primary">Slc6a15</name>
    <name evidence="9" type="ORF">TNIN_302091</name>
</gene>
<dbReference type="PROSITE" id="PS50267">
    <property type="entry name" value="NA_NEUROTRAN_SYMP_3"/>
    <property type="match status" value="1"/>
</dbReference>
<keyword evidence="7 8" id="KW-0472">Membrane</keyword>
<name>A0A8X6Y777_9ARAC</name>
<dbReference type="GO" id="GO:0015293">
    <property type="term" value="F:symporter activity"/>
    <property type="evidence" value="ECO:0007669"/>
    <property type="project" value="UniProtKB-KW"/>
</dbReference>
<dbReference type="GO" id="GO:0005886">
    <property type="term" value="C:plasma membrane"/>
    <property type="evidence" value="ECO:0007669"/>
    <property type="project" value="TreeGrafter"/>
</dbReference>
<dbReference type="GO" id="GO:0006865">
    <property type="term" value="P:amino acid transport"/>
    <property type="evidence" value="ECO:0007669"/>
    <property type="project" value="TreeGrafter"/>
</dbReference>
<feature type="transmembrane region" description="Helical" evidence="8">
    <location>
        <begin position="181"/>
        <end position="200"/>
    </location>
</feature>
<keyword evidence="6 8" id="KW-1133">Transmembrane helix</keyword>
<keyword evidence="3" id="KW-0813">Transport</keyword>
<accession>A0A8X6Y777</accession>
<comment type="similarity">
    <text evidence="2">Belongs to the sodium:neurotransmitter symporter (SNF) (TC 2.A.22) family.</text>
</comment>
<dbReference type="AlphaFoldDB" id="A0A8X6Y777"/>
<organism evidence="9 10">
    <name type="scientific">Trichonephila inaurata madagascariensis</name>
    <dbReference type="NCBI Taxonomy" id="2747483"/>
    <lineage>
        <taxon>Eukaryota</taxon>
        <taxon>Metazoa</taxon>
        <taxon>Ecdysozoa</taxon>
        <taxon>Arthropoda</taxon>
        <taxon>Chelicerata</taxon>
        <taxon>Arachnida</taxon>
        <taxon>Araneae</taxon>
        <taxon>Araneomorphae</taxon>
        <taxon>Entelegynae</taxon>
        <taxon>Araneoidea</taxon>
        <taxon>Nephilidae</taxon>
        <taxon>Trichonephila</taxon>
        <taxon>Trichonephila inaurata</taxon>
    </lineage>
</organism>
<keyword evidence="4 8" id="KW-0812">Transmembrane</keyword>
<protein>
    <submittedName>
        <fullName evidence="9">Sodium-dependent neutral amino acid transporter B(0)AT2</fullName>
    </submittedName>
</protein>
<dbReference type="EMBL" id="BMAV01016312">
    <property type="protein sequence ID" value="GFY66983.1"/>
    <property type="molecule type" value="Genomic_DNA"/>
</dbReference>
<evidence type="ECO:0000313" key="9">
    <source>
        <dbReference type="EMBL" id="GFY66983.1"/>
    </source>
</evidence>
<evidence type="ECO:0000256" key="4">
    <source>
        <dbReference type="ARBA" id="ARBA00022692"/>
    </source>
</evidence>
<evidence type="ECO:0000256" key="5">
    <source>
        <dbReference type="ARBA" id="ARBA00022847"/>
    </source>
</evidence>
<dbReference type="PANTHER" id="PTHR11616:SF182">
    <property type="entry name" value="TRANSPORTER"/>
    <property type="match status" value="1"/>
</dbReference>
<proteinExistence type="inferred from homology"/>
<dbReference type="Pfam" id="PF00209">
    <property type="entry name" value="SNF"/>
    <property type="match status" value="1"/>
</dbReference>
<dbReference type="PANTHER" id="PTHR11616">
    <property type="entry name" value="SODIUM/CHLORIDE DEPENDENT TRANSPORTER"/>
    <property type="match status" value="1"/>
</dbReference>
<dbReference type="SUPFAM" id="SSF161070">
    <property type="entry name" value="SNF-like"/>
    <property type="match status" value="1"/>
</dbReference>
<comment type="subcellular location">
    <subcellularLocation>
        <location evidence="1">Membrane</location>
        <topology evidence="1">Multi-pass membrane protein</topology>
    </subcellularLocation>
</comment>
<evidence type="ECO:0000256" key="2">
    <source>
        <dbReference type="ARBA" id="ARBA00006459"/>
    </source>
</evidence>
<dbReference type="InterPro" id="IPR000175">
    <property type="entry name" value="Na/ntran_symport"/>
</dbReference>
<evidence type="ECO:0000256" key="3">
    <source>
        <dbReference type="ARBA" id="ARBA00022448"/>
    </source>
</evidence>
<comment type="caution">
    <text evidence="9">The sequence shown here is derived from an EMBL/GenBank/DDBJ whole genome shotgun (WGS) entry which is preliminary data.</text>
</comment>